<dbReference type="RefSeq" id="WP_245119523.1">
    <property type="nucleotide sequence ID" value="NZ_CP095061.1"/>
</dbReference>
<organism evidence="2 3">
    <name type="scientific">Hymenobacter volaticus</name>
    <dbReference type="NCBI Taxonomy" id="2932254"/>
    <lineage>
        <taxon>Bacteria</taxon>
        <taxon>Pseudomonadati</taxon>
        <taxon>Bacteroidota</taxon>
        <taxon>Cytophagia</taxon>
        <taxon>Cytophagales</taxon>
        <taxon>Hymenobacteraceae</taxon>
        <taxon>Hymenobacter</taxon>
    </lineage>
</organism>
<dbReference type="Proteomes" id="UP000830401">
    <property type="component" value="Chromosome"/>
</dbReference>
<proteinExistence type="predicted"/>
<keyword evidence="1" id="KW-0472">Membrane</keyword>
<evidence type="ECO:0008006" key="4">
    <source>
        <dbReference type="Google" id="ProtNLM"/>
    </source>
</evidence>
<feature type="transmembrane region" description="Helical" evidence="1">
    <location>
        <begin position="54"/>
        <end position="72"/>
    </location>
</feature>
<keyword evidence="3" id="KW-1185">Reference proteome</keyword>
<keyword evidence="1" id="KW-0812">Transmembrane</keyword>
<evidence type="ECO:0000313" key="2">
    <source>
        <dbReference type="EMBL" id="UOQ65517.1"/>
    </source>
</evidence>
<keyword evidence="1" id="KW-1133">Transmembrane helix</keyword>
<name>A0ABY4G3P9_9BACT</name>
<sequence>MRTPNMSDEELDELVRRSAEAYPEEIPLGGWLRMEDKLNKAATDQLVRRKVVRLFMLEVAIVALLLLLWQGYRIATTGTEVAQQPARTTLPVTKKAATVATSAASEQTATTLKPSVSPHTWCRPLRRHLPAQK</sequence>
<reference evidence="2" key="1">
    <citation type="submission" date="2022-04" db="EMBL/GenBank/DDBJ databases">
        <title>Hymenobacter sp. isolated from the air.</title>
        <authorList>
            <person name="Won M."/>
            <person name="Lee C.-M."/>
            <person name="Woen H.-Y."/>
            <person name="Kwon S.-W."/>
        </authorList>
    </citation>
    <scope>NUCLEOTIDE SEQUENCE</scope>
    <source>
        <strain evidence="2">5420S-77</strain>
    </source>
</reference>
<evidence type="ECO:0000313" key="3">
    <source>
        <dbReference type="Proteomes" id="UP000830401"/>
    </source>
</evidence>
<accession>A0ABY4G3P9</accession>
<dbReference type="EMBL" id="CP095061">
    <property type="protein sequence ID" value="UOQ65517.1"/>
    <property type="molecule type" value="Genomic_DNA"/>
</dbReference>
<gene>
    <name evidence="2" type="ORF">MUN86_18530</name>
</gene>
<evidence type="ECO:0000256" key="1">
    <source>
        <dbReference type="SAM" id="Phobius"/>
    </source>
</evidence>
<protein>
    <recommendedName>
        <fullName evidence="4">DUF3379 family protein</fullName>
    </recommendedName>
</protein>